<dbReference type="Pfam" id="PF13597">
    <property type="entry name" value="NRDD"/>
    <property type="match status" value="1"/>
</dbReference>
<dbReference type="PANTHER" id="PTHR21075:SF0">
    <property type="entry name" value="ANAEROBIC RIBONUCLEOSIDE-TRIPHOSPHATE REDUCTASE"/>
    <property type="match status" value="1"/>
</dbReference>
<accession>A0A8S5V1M2</accession>
<reference evidence="1" key="1">
    <citation type="journal article" date="2021" name="Proc. Natl. Acad. Sci. U.S.A.">
        <title>A Catalog of Tens of Thousands of Viruses from Human Metagenomes Reveals Hidden Associations with Chronic Diseases.</title>
        <authorList>
            <person name="Tisza M.J."/>
            <person name="Buck C.B."/>
        </authorList>
    </citation>
    <scope>NUCLEOTIDE SEQUENCE</scope>
    <source>
        <strain evidence="1">CtJ2i1</strain>
    </source>
</reference>
<dbReference type="InterPro" id="IPR012833">
    <property type="entry name" value="NrdD"/>
</dbReference>
<proteinExistence type="predicted"/>
<evidence type="ECO:0000313" key="1">
    <source>
        <dbReference type="EMBL" id="DAG00515.1"/>
    </source>
</evidence>
<dbReference type="GO" id="GO:0004748">
    <property type="term" value="F:ribonucleoside-diphosphate reductase activity, thioredoxin disulfide as acceptor"/>
    <property type="evidence" value="ECO:0007669"/>
    <property type="project" value="TreeGrafter"/>
</dbReference>
<dbReference type="GO" id="GO:0006260">
    <property type="term" value="P:DNA replication"/>
    <property type="evidence" value="ECO:0007669"/>
    <property type="project" value="InterPro"/>
</dbReference>
<dbReference type="SUPFAM" id="SSF51998">
    <property type="entry name" value="PFL-like glycyl radical enzymes"/>
    <property type="match status" value="1"/>
</dbReference>
<protein>
    <submittedName>
        <fullName evidence="1">Anaerobic ribonucleoside triphosphate reductase</fullName>
    </submittedName>
</protein>
<dbReference type="EMBL" id="BK016182">
    <property type="protein sequence ID" value="DAG00515.1"/>
    <property type="molecule type" value="Genomic_DNA"/>
</dbReference>
<name>A0A8S5V1M2_9CAUD</name>
<dbReference type="PANTHER" id="PTHR21075">
    <property type="entry name" value="ANAEROBIC RIBONUCLEOSIDE-TRIPHOSPHATE REDUCTASE"/>
    <property type="match status" value="1"/>
</dbReference>
<dbReference type="GO" id="GO:0009265">
    <property type="term" value="P:2'-deoxyribonucleotide biosynthetic process"/>
    <property type="evidence" value="ECO:0007669"/>
    <property type="project" value="TreeGrafter"/>
</dbReference>
<dbReference type="Gene3D" id="3.20.70.20">
    <property type="match status" value="1"/>
</dbReference>
<sequence>MRIALLINSEEIVQLNIKYIKLCRSFLSVWYDKENNPVIDGRFNKGVVTLNLPQCAIVADGDINKFWKLLDERLELCHKALKFKTERLLGVKASVAPTLWMYGAYARKDANDILDDLMVGGYSTLSLGYIGLYETIKLLTGESNTKHQDLALKITKYMADKCFEWNTQENYGYSLYSTPAESLCYRFAKLDKEQFGEIKDVTDKGYYTNSHHVDVREHINIFDKIDFEAPFQENATGGFIGYGEIPNMTNNIEALETIIQYIYDHAMYWEFNTKLDHCMKCGFDGEILPDGHGDWICPKCGNQDHNTLKVIRRT</sequence>
<organism evidence="1">
    <name type="scientific">Myoviridae sp. ctJ2i1</name>
    <dbReference type="NCBI Taxonomy" id="2825079"/>
    <lineage>
        <taxon>Viruses</taxon>
        <taxon>Duplodnaviria</taxon>
        <taxon>Heunggongvirae</taxon>
        <taxon>Uroviricota</taxon>
        <taxon>Caudoviricetes</taxon>
    </lineage>
</organism>
<dbReference type="GO" id="GO:0008998">
    <property type="term" value="F:ribonucleoside-triphosphate reductase (thioredoxin) activity"/>
    <property type="evidence" value="ECO:0007669"/>
    <property type="project" value="InterPro"/>
</dbReference>